<feature type="region of interest" description="Disordered" evidence="1">
    <location>
        <begin position="1152"/>
        <end position="1188"/>
    </location>
</feature>
<feature type="compositionally biased region" description="Basic and acidic residues" evidence="1">
    <location>
        <begin position="1448"/>
        <end position="1460"/>
    </location>
</feature>
<feature type="region of interest" description="Disordered" evidence="1">
    <location>
        <begin position="326"/>
        <end position="346"/>
    </location>
</feature>
<feature type="compositionally biased region" description="Polar residues" evidence="1">
    <location>
        <begin position="43"/>
        <end position="57"/>
    </location>
</feature>
<evidence type="ECO:0000259" key="2">
    <source>
        <dbReference type="Pfam" id="PF01494"/>
    </source>
</evidence>
<evidence type="ECO:0000313" key="5">
    <source>
        <dbReference type="Proteomes" id="UP001259832"/>
    </source>
</evidence>
<feature type="domain" description="[F-actin]-monooxygenase MICAL1-3-like Rossman" evidence="3">
    <location>
        <begin position="854"/>
        <end position="956"/>
    </location>
</feature>
<feature type="compositionally biased region" description="Basic and acidic residues" evidence="1">
    <location>
        <begin position="565"/>
        <end position="578"/>
    </location>
</feature>
<organism evidence="4 5">
    <name type="scientific">Phytophthora citrophthora</name>
    <dbReference type="NCBI Taxonomy" id="4793"/>
    <lineage>
        <taxon>Eukaryota</taxon>
        <taxon>Sar</taxon>
        <taxon>Stramenopiles</taxon>
        <taxon>Oomycota</taxon>
        <taxon>Peronosporomycetes</taxon>
        <taxon>Peronosporales</taxon>
        <taxon>Peronosporaceae</taxon>
        <taxon>Phytophthora</taxon>
    </lineage>
</organism>
<gene>
    <name evidence="4" type="ORF">P3T76_003186</name>
</gene>
<sequence>MLHWIPCPPAVSENSALSVNVMADFDTHSSSSSDGGGDVFLSPRSSVASKRSVQSVPTVREDGDQPETEPNDYADVRRSTMSRRETWIGEGLIDASGLEAIDRLSDVAYAEIVKESVAVQRDAPPSEADAATAAADAKATKLSEFLTKTYPTENGDGSKQSTHRRRKLMDFLANDVGERYLNGVYKEEEREGGEDEAGLDELVCDSDDEPKFEHAEDLHTLSSRSARANSRLLAFLAHEKKGKRPNSNGTESFSSSHSAPSSNDPRNKFVTKVVPQKSRMMLFNPDDVDSSQLSQMVAEEAERKQKARADKEIARQKVRQFLLEEEKEHAKRKGSGNEATIKSVDESTVRRETVVDDYGKVNLLDYLDRAADDGHRSRNGGSVPSEVDDSGPPSEASSPRSIASSLEADTTTPFTQGNDDMVTPPTPNGLTGMGNRFAQFLHRGGSSNGSEDNNTPRSRRLLPPSPFHSKSNEKMSLEAAFHASKVPEPPAAPAVYSATSARMTPLLATLDQIAHTCQKNELSEVSIARISTLLTSINQIVRDDIQKHRGQPNRVVRRLSGAHWVKSEHEQHEQEKPRRAPMPPPKPVAEIPREPAPVAVPSASATVDNAKVKAGPGVLNAFKSFDAAQNLIETLSSFNKLLTECGLSGVKVDEPWRVYNHIKAAVYSKLGFRHKQLFKLLDARFNMDVYKRKPAAKKRVCIIGAGPVGLRAAVETALLGGQVVVLEKRKHFSRENILHLWPWVVQDLTALGAKVFFPSFCHSTAYFHVGTRQLQLILLKVALLVGVTVYSSTAFESVISPNSEESDNKPFYTVATQPQIPWMEFTAVLGASGTNDRLAEPAGINRFVFSRKEALGIVCYFPNLGTTEEKKVTEFSWTIQFKQQMFAKMREIGVDLENIVYYRGEMHYLVMTPKRQNLLEQKVLKANYPEPQDLVQDDNINKTTLHEYVKRVVSFLGIPKKAEFSRIRMFDFSSRTRADKAASILTSQGKKLYVGLIGDSLIEPFWPEGVGTCRGFLGALDGVWMVAQIGKKADEQLLADREMAYRVIQHVSGFRRDDLQKNVRKYTVDPKSRYTVKFPQLEMATLDQDKRGQRKLERKPPIHDRSINAGVNTGEGSINANGLDALDRLSDVGRRRKLLDYLAIDAGDDVYREDGDGSTDGEDGNFYSDDTRSLRHQSIPFTPTAGSGRAAVVNPQEIDSIQLGQIVAEEAERKQKARVEKELAWQKVRQLLLEEEQKALSIDSTSKSVDSELDEDNVNTVRLLDALAKSGDTFTYNRSVSSDVDTAPVVDASLIQSQVSSSGITSSSVSASDVKEVKEAKELPQQAFARHMDRMGTKISKFLNRGQASDDEGGEIFKSRRHQPPSAFHGRPKQEPFVAGKSSVRLVLLATLDQVTRTVQRTELSEASMAKISSHLASINMIACEDMDKKHDQKRGLRRLSSSQWTKSENDAIDQEKDFRDPAQPFVEAPSEYLSIPPAAPTVVETLQARVVPTVLNSFKAFDAAQDLGDTLAAYTNLVSDCGLNGIQVDEPWHVYYHIKAAVYSKLSFRHKQLFKLLDSRFNLDVYKRKPATRKRVCIVGAGPVGLRAAVEMALLGGQVIVLEKREQFSRENMLRLWPWVVQDLASLGAKVFFPQFCKSSSYFHISTRQMQLILLKVALLVGVTVHTSTEFETITPPDLEENGGKPFYSIVTNPPIPVMEFTAVLGASGTSDKLAEPAGINRFEYSNKESLGIVCYFPNLGTSDEMKAKEFSWTTQQKHAMLDKLREVGLDLENVVYYRGEMHYLVMTPKRQNLLELHVVNEDRVTPADLVKDENINNSALHEFVKDIVDFAGIPRRAEFTRVSLFDFSSLTRADKAANILSSRDKKLYVGLIGDALLEPLWHESVGACRGFLSALDGVWMVAQIGRKPDEQLLADREAAYQVLMRLSNNHREEMQKNVRKYTADPRSRYMVHFPRVV</sequence>
<feature type="compositionally biased region" description="Low complexity" evidence="1">
    <location>
        <begin position="392"/>
        <end position="408"/>
    </location>
</feature>
<dbReference type="EMBL" id="JASMQC010000004">
    <property type="protein sequence ID" value="KAK1946138.1"/>
    <property type="molecule type" value="Genomic_DNA"/>
</dbReference>
<evidence type="ECO:0000313" key="4">
    <source>
        <dbReference type="EMBL" id="KAK1946138.1"/>
    </source>
</evidence>
<feature type="compositionally biased region" description="Low complexity" evidence="1">
    <location>
        <begin position="252"/>
        <end position="262"/>
    </location>
</feature>
<dbReference type="Pfam" id="PF25413">
    <property type="entry name" value="Rossman_Mical"/>
    <property type="match status" value="2"/>
</dbReference>
<dbReference type="Pfam" id="PF01494">
    <property type="entry name" value="FAD_binding_3"/>
    <property type="match status" value="1"/>
</dbReference>
<accession>A0AAD9GXT7</accession>
<dbReference type="SUPFAM" id="SSF51905">
    <property type="entry name" value="FAD/NAD(P)-binding domain"/>
    <property type="match status" value="2"/>
</dbReference>
<dbReference type="Gene3D" id="3.50.50.60">
    <property type="entry name" value="FAD/NAD(P)-binding domain"/>
    <property type="match status" value="2"/>
</dbReference>
<feature type="region of interest" description="Disordered" evidence="1">
    <location>
        <begin position="237"/>
        <end position="268"/>
    </location>
</feature>
<reference evidence="4" key="1">
    <citation type="submission" date="2023-08" db="EMBL/GenBank/DDBJ databases">
        <title>Reference Genome Resource for the Citrus Pathogen Phytophthora citrophthora.</title>
        <authorList>
            <person name="Moller H."/>
            <person name="Coetzee B."/>
            <person name="Rose L.J."/>
            <person name="Van Niekerk J.M."/>
        </authorList>
    </citation>
    <scope>NUCLEOTIDE SEQUENCE</scope>
    <source>
        <strain evidence="4">STE-U-9442</strain>
    </source>
</reference>
<feature type="region of interest" description="Disordered" evidence="1">
    <location>
        <begin position="562"/>
        <end position="592"/>
    </location>
</feature>
<feature type="compositionally biased region" description="Polar residues" evidence="1">
    <location>
        <begin position="409"/>
        <end position="418"/>
    </location>
</feature>
<dbReference type="InterPro" id="IPR057494">
    <property type="entry name" value="Rossman_Mical"/>
</dbReference>
<keyword evidence="5" id="KW-1185">Reference proteome</keyword>
<feature type="region of interest" description="Disordered" evidence="1">
    <location>
        <begin position="371"/>
        <end position="471"/>
    </location>
</feature>
<comment type="caution">
    <text evidence="4">The sequence shown here is derived from an EMBL/GenBank/DDBJ whole genome shotgun (WGS) entry which is preliminary data.</text>
</comment>
<proteinExistence type="predicted"/>
<dbReference type="Proteomes" id="UP001259832">
    <property type="component" value="Unassembled WGS sequence"/>
</dbReference>
<protein>
    <submittedName>
        <fullName evidence="4">[F-actin]-monooxygenase mical1</fullName>
    </submittedName>
</protein>
<feature type="region of interest" description="Disordered" evidence="1">
    <location>
        <begin position="1434"/>
        <end position="1460"/>
    </location>
</feature>
<dbReference type="GO" id="GO:0071949">
    <property type="term" value="F:FAD binding"/>
    <property type="evidence" value="ECO:0007669"/>
    <property type="project" value="InterPro"/>
</dbReference>
<dbReference type="InterPro" id="IPR036188">
    <property type="entry name" value="FAD/NAD-bd_sf"/>
</dbReference>
<dbReference type="PANTHER" id="PTHR42841">
    <property type="entry name" value="AMINE OXIDASE"/>
    <property type="match status" value="1"/>
</dbReference>
<feature type="region of interest" description="Disordered" evidence="1">
    <location>
        <begin position="28"/>
        <end position="72"/>
    </location>
</feature>
<evidence type="ECO:0000259" key="3">
    <source>
        <dbReference type="Pfam" id="PF25413"/>
    </source>
</evidence>
<feature type="domain" description="FAD-binding" evidence="2">
    <location>
        <begin position="1576"/>
        <end position="1611"/>
    </location>
</feature>
<dbReference type="InterPro" id="IPR002938">
    <property type="entry name" value="FAD-bd"/>
</dbReference>
<evidence type="ECO:0000256" key="1">
    <source>
        <dbReference type="SAM" id="MobiDB-lite"/>
    </source>
</evidence>
<feature type="domain" description="[F-actin]-monooxygenase MICAL1-3-like Rossman" evidence="3">
    <location>
        <begin position="1732"/>
        <end position="1834"/>
    </location>
</feature>
<name>A0AAD9GXT7_9STRA</name>